<keyword evidence="3" id="KW-0732">Signal</keyword>
<evidence type="ECO:0000313" key="7">
    <source>
        <dbReference type="Proteomes" id="UP000503464"/>
    </source>
</evidence>
<dbReference type="InterPro" id="IPR036937">
    <property type="entry name" value="Adhesion_dom_fimbrial_sf"/>
</dbReference>
<dbReference type="AlphaFoldDB" id="A0AAE7EN02"/>
<evidence type="ECO:0000256" key="3">
    <source>
        <dbReference type="ARBA" id="ARBA00022729"/>
    </source>
</evidence>
<dbReference type="GO" id="GO:0043709">
    <property type="term" value="P:cell adhesion involved in single-species biofilm formation"/>
    <property type="evidence" value="ECO:0007669"/>
    <property type="project" value="TreeGrafter"/>
</dbReference>
<keyword evidence="4" id="KW-0281">Fimbrium</keyword>
<dbReference type="InterPro" id="IPR008966">
    <property type="entry name" value="Adhesion_dom_sf"/>
</dbReference>
<comment type="subcellular location">
    <subcellularLocation>
        <location evidence="1">Fimbrium</location>
    </subcellularLocation>
</comment>
<dbReference type="Gene3D" id="2.60.40.1090">
    <property type="entry name" value="Fimbrial-type adhesion domain"/>
    <property type="match status" value="1"/>
</dbReference>
<evidence type="ECO:0000313" key="6">
    <source>
        <dbReference type="EMBL" id="QKJ61556.1"/>
    </source>
</evidence>
<accession>A0AAE7EN02</accession>
<dbReference type="Pfam" id="PF00419">
    <property type="entry name" value="Fimbrial"/>
    <property type="match status" value="1"/>
</dbReference>
<feature type="domain" description="Fimbrial-type adhesion" evidence="5">
    <location>
        <begin position="32"/>
        <end position="189"/>
    </location>
</feature>
<evidence type="ECO:0000259" key="5">
    <source>
        <dbReference type="Pfam" id="PF00419"/>
    </source>
</evidence>
<evidence type="ECO:0000256" key="1">
    <source>
        <dbReference type="ARBA" id="ARBA00004561"/>
    </source>
</evidence>
<name>A0AAE7EN02_SERFO</name>
<dbReference type="InterPro" id="IPR000259">
    <property type="entry name" value="Adhesion_dom_fimbrial"/>
</dbReference>
<evidence type="ECO:0000256" key="4">
    <source>
        <dbReference type="ARBA" id="ARBA00023263"/>
    </source>
</evidence>
<evidence type="ECO:0000256" key="2">
    <source>
        <dbReference type="ARBA" id="ARBA00006671"/>
    </source>
</evidence>
<sequence>MVPVVIGSMLALMPEAGAADNWNVDGANGVLHVRGALTESACRLEMTSAYQDVWLGETGTARLAQIGAQGTPVAVRLRLQDCLRTPANNRDERNGNLLGSAHQPAVSLSFVAPADADNPQLIAVRGASGVALRMVDQLGRDIRLGSRGAPLMLAVGQDQLDYVVKLERTRAPLQAGAYSAHVDFRLNYD</sequence>
<proteinExistence type="inferred from homology"/>
<dbReference type="PANTHER" id="PTHR33420">
    <property type="entry name" value="FIMBRIAL SUBUNIT ELFA-RELATED"/>
    <property type="match status" value="1"/>
</dbReference>
<comment type="similarity">
    <text evidence="2">Belongs to the fimbrial protein family.</text>
</comment>
<organism evidence="6 7">
    <name type="scientific">Serratia fonticola</name>
    <dbReference type="NCBI Taxonomy" id="47917"/>
    <lineage>
        <taxon>Bacteria</taxon>
        <taxon>Pseudomonadati</taxon>
        <taxon>Pseudomonadota</taxon>
        <taxon>Gammaproteobacteria</taxon>
        <taxon>Enterobacterales</taxon>
        <taxon>Yersiniaceae</taxon>
        <taxon>Serratia</taxon>
    </lineage>
</organism>
<reference evidence="7" key="1">
    <citation type="submission" date="2020-03" db="EMBL/GenBank/DDBJ databases">
        <title>Genome sequences of seven Enterobacteriaceae strains isolated from Canadian wastewater treatment facilities.</title>
        <authorList>
            <person name="Huang H."/>
            <person name="Chmara J.T."/>
            <person name="Duceppe M.-O."/>
        </authorList>
    </citation>
    <scope>NUCLEOTIDE SEQUENCE [LARGE SCALE GENOMIC DNA]</scope>
    <source>
        <strain evidence="7">Biosolid 3</strain>
    </source>
</reference>
<dbReference type="SUPFAM" id="SSF49401">
    <property type="entry name" value="Bacterial adhesins"/>
    <property type="match status" value="1"/>
</dbReference>
<dbReference type="GO" id="GO:0009289">
    <property type="term" value="C:pilus"/>
    <property type="evidence" value="ECO:0007669"/>
    <property type="project" value="UniProtKB-SubCell"/>
</dbReference>
<dbReference type="Proteomes" id="UP000503464">
    <property type="component" value="Chromosome"/>
</dbReference>
<gene>
    <name evidence="6" type="ORF">G9399_23495</name>
</gene>
<dbReference type="EMBL" id="CP054160">
    <property type="protein sequence ID" value="QKJ61556.1"/>
    <property type="molecule type" value="Genomic_DNA"/>
</dbReference>
<dbReference type="InterPro" id="IPR050263">
    <property type="entry name" value="Bact_Fimbrial_Adh_Pro"/>
</dbReference>
<protein>
    <submittedName>
        <fullName evidence="6">Type 1 fimbrial protein</fullName>
    </submittedName>
</protein>
<dbReference type="PANTHER" id="PTHR33420:SF3">
    <property type="entry name" value="FIMBRIAL SUBUNIT ELFA"/>
    <property type="match status" value="1"/>
</dbReference>